<dbReference type="Pfam" id="PF00450">
    <property type="entry name" value="Peptidase_S10"/>
    <property type="match status" value="1"/>
</dbReference>
<name>A0A8S1M4F7_9CILI</name>
<dbReference type="InterPro" id="IPR001563">
    <property type="entry name" value="Peptidase_S10"/>
</dbReference>
<sequence length="242" mass="28295">MQISLFLTLQQTQISQLKKDELDYAKLNDFLGTNYYDKYFSYSGNISLRDDGQLKFHYLFQPAIDSAIKKPLILQLLKRSECSLIIFIAESIEFEENLHTLITFLNLQNNNVDQYAQNRIFNICWILKTQSDESNAVDNVNALIEYLLDFQISKIKIYFESESYAGICVSTLVQEIINNLNNQLIVEFLTIYSLNFKLLNKYKWILIGLINFNSNHIYLLIELNKIKSFEDLGVFLGCFKKN</sequence>
<evidence type="ECO:0000313" key="2">
    <source>
        <dbReference type="Proteomes" id="UP000692954"/>
    </source>
</evidence>
<dbReference type="EMBL" id="CAJJDN010000029">
    <property type="protein sequence ID" value="CAD8072753.1"/>
    <property type="molecule type" value="Genomic_DNA"/>
</dbReference>
<dbReference type="AlphaFoldDB" id="A0A8S1M4F7"/>
<proteinExistence type="predicted"/>
<evidence type="ECO:0000313" key="1">
    <source>
        <dbReference type="EMBL" id="CAD8072753.1"/>
    </source>
</evidence>
<dbReference type="Proteomes" id="UP000692954">
    <property type="component" value="Unassembled WGS sequence"/>
</dbReference>
<protein>
    <submittedName>
        <fullName evidence="1">Uncharacterized protein</fullName>
    </submittedName>
</protein>
<dbReference type="GO" id="GO:0006508">
    <property type="term" value="P:proteolysis"/>
    <property type="evidence" value="ECO:0007669"/>
    <property type="project" value="InterPro"/>
</dbReference>
<reference evidence="1" key="1">
    <citation type="submission" date="2021-01" db="EMBL/GenBank/DDBJ databases">
        <authorList>
            <consortium name="Genoscope - CEA"/>
            <person name="William W."/>
        </authorList>
    </citation>
    <scope>NUCLEOTIDE SEQUENCE</scope>
</reference>
<keyword evidence="2" id="KW-1185">Reference proteome</keyword>
<dbReference type="GO" id="GO:0004185">
    <property type="term" value="F:serine-type carboxypeptidase activity"/>
    <property type="evidence" value="ECO:0007669"/>
    <property type="project" value="InterPro"/>
</dbReference>
<dbReference type="OrthoDB" id="443318at2759"/>
<gene>
    <name evidence="1" type="ORF">PSON_ATCC_30995.1.T0290349</name>
</gene>
<organism evidence="1 2">
    <name type="scientific">Paramecium sonneborni</name>
    <dbReference type="NCBI Taxonomy" id="65129"/>
    <lineage>
        <taxon>Eukaryota</taxon>
        <taxon>Sar</taxon>
        <taxon>Alveolata</taxon>
        <taxon>Ciliophora</taxon>
        <taxon>Intramacronucleata</taxon>
        <taxon>Oligohymenophorea</taxon>
        <taxon>Peniculida</taxon>
        <taxon>Parameciidae</taxon>
        <taxon>Paramecium</taxon>
    </lineage>
</organism>
<accession>A0A8S1M4F7</accession>
<comment type="caution">
    <text evidence="1">The sequence shown here is derived from an EMBL/GenBank/DDBJ whole genome shotgun (WGS) entry which is preliminary data.</text>
</comment>